<evidence type="ECO:0000313" key="10">
    <source>
        <dbReference type="Proteomes" id="UP001549920"/>
    </source>
</evidence>
<reference evidence="9 10" key="1">
    <citation type="submission" date="2024-06" db="EMBL/GenBank/DDBJ databases">
        <title>A chromosome-level genome assembly of beet webworm, Loxostege sticticalis.</title>
        <authorList>
            <person name="Zhang Y."/>
        </authorList>
    </citation>
    <scope>NUCLEOTIDE SEQUENCE [LARGE SCALE GENOMIC DNA]</scope>
    <source>
        <strain evidence="9">AQ026</strain>
        <tissue evidence="9">Whole body</tissue>
    </source>
</reference>
<feature type="domain" description="DDE Tnp4" evidence="8">
    <location>
        <begin position="59"/>
        <end position="204"/>
    </location>
</feature>
<dbReference type="Proteomes" id="UP001549920">
    <property type="component" value="Unassembled WGS sequence"/>
</dbReference>
<comment type="subcellular location">
    <subcellularLocation>
        <location evidence="2">Nucleus</location>
    </subcellularLocation>
</comment>
<name>A0ABR3HCX1_LOXSC</name>
<evidence type="ECO:0000313" key="9">
    <source>
        <dbReference type="EMBL" id="KAL0868265.1"/>
    </source>
</evidence>
<proteinExistence type="inferred from homology"/>
<keyword evidence="6" id="KW-0378">Hydrolase</keyword>
<evidence type="ECO:0000256" key="6">
    <source>
        <dbReference type="ARBA" id="ARBA00022801"/>
    </source>
</evidence>
<keyword evidence="10" id="KW-1185">Reference proteome</keyword>
<protein>
    <recommendedName>
        <fullName evidence="8">DDE Tnp4 domain-containing protein</fullName>
    </recommendedName>
</protein>
<evidence type="ECO:0000256" key="1">
    <source>
        <dbReference type="ARBA" id="ARBA00001968"/>
    </source>
</evidence>
<evidence type="ECO:0000259" key="8">
    <source>
        <dbReference type="Pfam" id="PF13359"/>
    </source>
</evidence>
<organism evidence="9 10">
    <name type="scientific">Loxostege sticticalis</name>
    <name type="common">Beet webworm moth</name>
    <dbReference type="NCBI Taxonomy" id="481309"/>
    <lineage>
        <taxon>Eukaryota</taxon>
        <taxon>Metazoa</taxon>
        <taxon>Ecdysozoa</taxon>
        <taxon>Arthropoda</taxon>
        <taxon>Hexapoda</taxon>
        <taxon>Insecta</taxon>
        <taxon>Pterygota</taxon>
        <taxon>Neoptera</taxon>
        <taxon>Endopterygota</taxon>
        <taxon>Lepidoptera</taxon>
        <taxon>Glossata</taxon>
        <taxon>Ditrysia</taxon>
        <taxon>Pyraloidea</taxon>
        <taxon>Crambidae</taxon>
        <taxon>Pyraustinae</taxon>
        <taxon>Loxostege</taxon>
    </lineage>
</organism>
<evidence type="ECO:0000256" key="5">
    <source>
        <dbReference type="ARBA" id="ARBA00022723"/>
    </source>
</evidence>
<comment type="similarity">
    <text evidence="3">Belongs to the HARBI1 family.</text>
</comment>
<comment type="cofactor">
    <cofactor evidence="1">
        <name>a divalent metal cation</name>
        <dbReference type="ChEBI" id="CHEBI:60240"/>
    </cofactor>
</comment>
<evidence type="ECO:0000256" key="4">
    <source>
        <dbReference type="ARBA" id="ARBA00022722"/>
    </source>
</evidence>
<evidence type="ECO:0000256" key="7">
    <source>
        <dbReference type="ARBA" id="ARBA00023242"/>
    </source>
</evidence>
<keyword evidence="5" id="KW-0479">Metal-binding</keyword>
<dbReference type="PANTHER" id="PTHR22930:SF267">
    <property type="entry name" value="NUCLEASE HARBI1-RELATED"/>
    <property type="match status" value="1"/>
</dbReference>
<keyword evidence="7" id="KW-0539">Nucleus</keyword>
<dbReference type="PANTHER" id="PTHR22930">
    <property type="match status" value="1"/>
</dbReference>
<comment type="caution">
    <text evidence="9">The sequence shown here is derived from an EMBL/GenBank/DDBJ whole genome shotgun (WGS) entry which is preliminary data.</text>
</comment>
<sequence length="204" mass="22912">MARSILAAEEAAQLSSAHLRLTSSPTDLPEREFVVSLEICEKQARFFQKFGIPGILGCIDCTQIAIIRPYQHEERYFRRKHCHSLNVQMICDANMQILSVDASHGGASHDSFIWNNHPIKAHLETLNDCTWLLGDSGYPLTPVVDASPGTPEGYYTDLHVRARKTIERTIGLLKARFRCLLAHRVLYYKPVTAASIVNACVILH</sequence>
<dbReference type="InterPro" id="IPR027806">
    <property type="entry name" value="HARBI1_dom"/>
</dbReference>
<dbReference type="Pfam" id="PF13359">
    <property type="entry name" value="DDE_Tnp_4"/>
    <property type="match status" value="1"/>
</dbReference>
<accession>A0ABR3HCX1</accession>
<dbReference type="InterPro" id="IPR045249">
    <property type="entry name" value="HARBI1-like"/>
</dbReference>
<dbReference type="EMBL" id="JBEUOH010000021">
    <property type="protein sequence ID" value="KAL0868265.1"/>
    <property type="molecule type" value="Genomic_DNA"/>
</dbReference>
<evidence type="ECO:0000256" key="3">
    <source>
        <dbReference type="ARBA" id="ARBA00006958"/>
    </source>
</evidence>
<keyword evidence="4" id="KW-0540">Nuclease</keyword>
<gene>
    <name evidence="9" type="ORF">ABMA27_007796</name>
</gene>
<evidence type="ECO:0000256" key="2">
    <source>
        <dbReference type="ARBA" id="ARBA00004123"/>
    </source>
</evidence>